<evidence type="ECO:0000313" key="1">
    <source>
        <dbReference type="EMBL" id="CDW58458.1"/>
    </source>
</evidence>
<accession>A0A077ZFW0</accession>
<dbReference type="EMBL" id="HG806343">
    <property type="protein sequence ID" value="CDW58458.1"/>
    <property type="molecule type" value="Genomic_DNA"/>
</dbReference>
<dbReference type="OrthoDB" id="5920357at2759"/>
<protein>
    <submittedName>
        <fullName evidence="1">Uncharacterized protein</fullName>
    </submittedName>
</protein>
<gene>
    <name evidence="1" type="ORF">TTRE_0000677501</name>
</gene>
<dbReference type="PANTHER" id="PTHR45913">
    <property type="entry name" value="EPM2A-INTERACTING PROTEIN 1"/>
    <property type="match status" value="1"/>
</dbReference>
<dbReference type="PANTHER" id="PTHR45913:SF22">
    <property type="entry name" value="SCAN BOX DOMAIN-CONTAINING PROTEIN"/>
    <property type="match status" value="1"/>
</dbReference>
<evidence type="ECO:0000313" key="2">
    <source>
        <dbReference type="Proteomes" id="UP000030665"/>
    </source>
</evidence>
<proteinExistence type="predicted"/>
<dbReference type="STRING" id="36087.A0A077ZFW0"/>
<keyword evidence="2" id="KW-1185">Reference proteome</keyword>
<sequence>MSDLYLKFNEMNLQLQGDQLNLIKTKTVVKAFIDKLSIFRQNLGRGEYRQFPNLDDLKKNGGLLDDVIRSFCDHLSMLHEDMCERYKHILSMTIPDWVLDPFTCLAEVEVAYKEELI</sequence>
<organism evidence="1 2">
    <name type="scientific">Trichuris trichiura</name>
    <name type="common">Whipworm</name>
    <name type="synonym">Trichocephalus trichiurus</name>
    <dbReference type="NCBI Taxonomy" id="36087"/>
    <lineage>
        <taxon>Eukaryota</taxon>
        <taxon>Metazoa</taxon>
        <taxon>Ecdysozoa</taxon>
        <taxon>Nematoda</taxon>
        <taxon>Enoplea</taxon>
        <taxon>Dorylaimia</taxon>
        <taxon>Trichinellida</taxon>
        <taxon>Trichuridae</taxon>
        <taxon>Trichuris</taxon>
    </lineage>
</organism>
<reference evidence="1" key="1">
    <citation type="submission" date="2014-01" db="EMBL/GenBank/DDBJ databases">
        <authorList>
            <person name="Aslett M."/>
        </authorList>
    </citation>
    <scope>NUCLEOTIDE SEQUENCE</scope>
</reference>
<name>A0A077ZFW0_TRITR</name>
<reference evidence="1" key="2">
    <citation type="submission" date="2014-03" db="EMBL/GenBank/DDBJ databases">
        <title>The whipworm genome and dual-species transcriptomics of an intimate host-pathogen interaction.</title>
        <authorList>
            <person name="Foth B.J."/>
            <person name="Tsai I.J."/>
            <person name="Reid A.J."/>
            <person name="Bancroft A.J."/>
            <person name="Nichol S."/>
            <person name="Tracey A."/>
            <person name="Holroyd N."/>
            <person name="Cotton J.A."/>
            <person name="Stanley E.J."/>
            <person name="Zarowiecki M."/>
            <person name="Liu J.Z."/>
            <person name="Huckvale T."/>
            <person name="Cooper P.J."/>
            <person name="Grencis R.K."/>
            <person name="Berriman M."/>
        </authorList>
    </citation>
    <scope>NUCLEOTIDE SEQUENCE [LARGE SCALE GENOMIC DNA]</scope>
</reference>
<dbReference type="Proteomes" id="UP000030665">
    <property type="component" value="Unassembled WGS sequence"/>
</dbReference>
<dbReference type="AlphaFoldDB" id="A0A077ZFW0"/>